<evidence type="ECO:0000313" key="5">
    <source>
        <dbReference type="Proteomes" id="UP000317267"/>
    </source>
</evidence>
<dbReference type="RefSeq" id="WP_090404127.1">
    <property type="nucleotide sequence ID" value="NZ_FNKM01000002.1"/>
</dbReference>
<evidence type="ECO:0000259" key="1">
    <source>
        <dbReference type="Pfam" id="PF01939"/>
    </source>
</evidence>
<evidence type="ECO:0000313" key="3">
    <source>
        <dbReference type="EMBL" id="TWR67120.1"/>
    </source>
</evidence>
<gene>
    <name evidence="3" type="ORF">FIV39_10475</name>
    <name evidence="2" type="ORF">SAMN04490186_4101</name>
</gene>
<dbReference type="Pfam" id="PF01939">
    <property type="entry name" value="NucS_C"/>
    <property type="match status" value="1"/>
</dbReference>
<dbReference type="EMBL" id="FNKM01000002">
    <property type="protein sequence ID" value="SDR22024.1"/>
    <property type="molecule type" value="Genomic_DNA"/>
</dbReference>
<dbReference type="GO" id="GO:0004519">
    <property type="term" value="F:endonuclease activity"/>
    <property type="evidence" value="ECO:0007669"/>
    <property type="project" value="InterPro"/>
</dbReference>
<feature type="domain" description="Endonuclease NucS C-terminal" evidence="1">
    <location>
        <begin position="14"/>
        <end position="96"/>
    </location>
</feature>
<dbReference type="AlphaFoldDB" id="A0A1H1H9A1"/>
<accession>A0A1H1H9A1</accession>
<name>A0A1H1H9A1_9PSED</name>
<proteinExistence type="predicted"/>
<dbReference type="InterPro" id="IPR048301">
    <property type="entry name" value="NucS_C"/>
</dbReference>
<evidence type="ECO:0000313" key="4">
    <source>
        <dbReference type="Proteomes" id="UP000198740"/>
    </source>
</evidence>
<dbReference type="InterPro" id="IPR011856">
    <property type="entry name" value="tRNA_endonuc-like_dom_sf"/>
</dbReference>
<protein>
    <submittedName>
        <fullName evidence="3">DUF91 domain-containing protein</fullName>
    </submittedName>
</protein>
<comment type="caution">
    <text evidence="3">The sequence shown here is derived from an EMBL/GenBank/DDBJ whole genome shotgun (WGS) entry which is preliminary data.</text>
</comment>
<reference evidence="3 5" key="2">
    <citation type="submission" date="2019-06" db="EMBL/GenBank/DDBJ databases">
        <title>Pseudomonas bimorpha sp. nov. isolated from bovine raw milk and skim milk concentrate.</title>
        <authorList>
            <person name="Hofmann K."/>
            <person name="Huptas C."/>
            <person name="Doll E."/>
            <person name="Scherer S."/>
            <person name="Wenning M."/>
        </authorList>
    </citation>
    <scope>NUCLEOTIDE SEQUENCE [LARGE SCALE GENOMIC DNA]</scope>
    <source>
        <strain evidence="3 5">DSM 17515</strain>
    </source>
</reference>
<dbReference type="Proteomes" id="UP000198740">
    <property type="component" value="Unassembled WGS sequence"/>
</dbReference>
<sequence>MPGAKPVLGLFKNEDELRDHLAERLTIVEPQLALITTNFVVENPAGASGAFDILAKDRFGNFVIIEVKRSEQAARQALHELSKYIALFMEDQKVDSHRIRCFVLSTHWHELDIPLSFFADYCPVQVKGFEITLENQAVVSEERVLPKVSLQSRLSPDMRFYYFASAQNQQSFSADLQRALSNAEHVRAAVIVMEPIGKRERMSLLCVWRVPDRAIEDVKKLIFNPDFQEEIYLHPGWEIETDLCDWLEDQSDKAEFVFYSDTRATPEKVENQKVHHHYAQLVKLGDWPRNDLVNNLDEIMRCLTAKDVDARSTRSNRYRFSKASSKSTGKAWSYASEAFASFIGHTPFWLSMYQQIASEIPDDATVEFEGYDMRHFYYAVHQGTEYPGAELSAFGLIIKNNDIHVTVEGGWMWDGLTRPQNALANIEKTYGNLPSLWHMIGSAVDQDRYESVYEEHGFFPYVFVQNLHASEAVLYGPDNSPTQLDTPKKLQAFIAANPDYCAEVSECLKCFPRNFATVE</sequence>
<evidence type="ECO:0000313" key="2">
    <source>
        <dbReference type="EMBL" id="SDR22024.1"/>
    </source>
</evidence>
<dbReference type="OrthoDB" id="8477544at2"/>
<organism evidence="3 5">
    <name type="scientific">Pseudomonas grimontii</name>
    <dbReference type="NCBI Taxonomy" id="129847"/>
    <lineage>
        <taxon>Bacteria</taxon>
        <taxon>Pseudomonadati</taxon>
        <taxon>Pseudomonadota</taxon>
        <taxon>Gammaproteobacteria</taxon>
        <taxon>Pseudomonadales</taxon>
        <taxon>Pseudomonadaceae</taxon>
        <taxon>Pseudomonas</taxon>
    </lineage>
</organism>
<dbReference type="EMBL" id="VFES01000005">
    <property type="protein sequence ID" value="TWR67120.1"/>
    <property type="molecule type" value="Genomic_DNA"/>
</dbReference>
<dbReference type="Gene3D" id="3.40.1350.10">
    <property type="match status" value="1"/>
</dbReference>
<reference evidence="2 4" key="1">
    <citation type="submission" date="2016-10" db="EMBL/GenBank/DDBJ databases">
        <authorList>
            <person name="Varghese N."/>
            <person name="Submissions S."/>
        </authorList>
    </citation>
    <scope>NUCLEOTIDE SEQUENCE [LARGE SCALE GENOMIC DNA]</scope>
    <source>
        <strain evidence="2 4">BS2976</strain>
    </source>
</reference>
<dbReference type="GO" id="GO:0003676">
    <property type="term" value="F:nucleic acid binding"/>
    <property type="evidence" value="ECO:0007669"/>
    <property type="project" value="InterPro"/>
</dbReference>
<keyword evidence="4" id="KW-1185">Reference proteome</keyword>
<dbReference type="Proteomes" id="UP000317267">
    <property type="component" value="Unassembled WGS sequence"/>
</dbReference>